<dbReference type="AlphaFoldDB" id="A0A6L6QJC9"/>
<evidence type="ECO:0008006" key="4">
    <source>
        <dbReference type="Google" id="ProtNLM"/>
    </source>
</evidence>
<dbReference type="EMBL" id="WNKX01000012">
    <property type="protein sequence ID" value="MTW12295.1"/>
    <property type="molecule type" value="Genomic_DNA"/>
</dbReference>
<dbReference type="RefSeq" id="WP_155455226.1">
    <property type="nucleotide sequence ID" value="NZ_WNKX01000012.1"/>
</dbReference>
<keyword evidence="3" id="KW-1185">Reference proteome</keyword>
<name>A0A6L6QJC9_9BURK</name>
<dbReference type="OrthoDB" id="8686017at2"/>
<keyword evidence="1" id="KW-0732">Signal</keyword>
<feature type="chain" id="PRO_5026718001" description="Transmembrane protein" evidence="1">
    <location>
        <begin position="22"/>
        <end position="170"/>
    </location>
</feature>
<sequence length="170" mass="18301">MKKLTLKKTCAVLLMAGAVVACSPKFDWRDFRSADAPYTVMLPGKPATHTRSINLDGQEVKMTMSAAEVDGTMFAVGTAELPDAAKAALAVQAMKLAMVRNIGGTITKETTKDGAFDVEARGVGQNGAPLAMHGRFLAKDKRVYQVVILGNQKHFDADTVDTFLSSFKLY</sequence>
<dbReference type="Proteomes" id="UP000472320">
    <property type="component" value="Unassembled WGS sequence"/>
</dbReference>
<comment type="caution">
    <text evidence="2">The sequence shown here is derived from an EMBL/GenBank/DDBJ whole genome shotgun (WGS) entry which is preliminary data.</text>
</comment>
<gene>
    <name evidence="2" type="ORF">GM658_16940</name>
</gene>
<dbReference type="PROSITE" id="PS51257">
    <property type="entry name" value="PROKAR_LIPOPROTEIN"/>
    <property type="match status" value="1"/>
</dbReference>
<evidence type="ECO:0000313" key="3">
    <source>
        <dbReference type="Proteomes" id="UP000472320"/>
    </source>
</evidence>
<feature type="signal peptide" evidence="1">
    <location>
        <begin position="1"/>
        <end position="21"/>
    </location>
</feature>
<organism evidence="2 3">
    <name type="scientific">Massilia eburnea</name>
    <dbReference type="NCBI Taxonomy" id="1776165"/>
    <lineage>
        <taxon>Bacteria</taxon>
        <taxon>Pseudomonadati</taxon>
        <taxon>Pseudomonadota</taxon>
        <taxon>Betaproteobacteria</taxon>
        <taxon>Burkholderiales</taxon>
        <taxon>Oxalobacteraceae</taxon>
        <taxon>Telluria group</taxon>
        <taxon>Massilia</taxon>
    </lineage>
</organism>
<protein>
    <recommendedName>
        <fullName evidence="4">Transmembrane protein</fullName>
    </recommendedName>
</protein>
<evidence type="ECO:0000313" key="2">
    <source>
        <dbReference type="EMBL" id="MTW12295.1"/>
    </source>
</evidence>
<reference evidence="2 3" key="1">
    <citation type="submission" date="2019-11" db="EMBL/GenBank/DDBJ databases">
        <title>Type strains purchased from KCTC, JCM and DSMZ.</title>
        <authorList>
            <person name="Lu H."/>
        </authorList>
    </citation>
    <scope>NUCLEOTIDE SEQUENCE [LARGE SCALE GENOMIC DNA]</scope>
    <source>
        <strain evidence="2 3">JCM 31587</strain>
    </source>
</reference>
<proteinExistence type="predicted"/>
<evidence type="ECO:0000256" key="1">
    <source>
        <dbReference type="SAM" id="SignalP"/>
    </source>
</evidence>
<accession>A0A6L6QJC9</accession>